<gene>
    <name evidence="2" type="ORF">BGW36DRAFT_465338</name>
</gene>
<dbReference type="RefSeq" id="XP_046067726.1">
    <property type="nucleotide sequence ID" value="XM_046222292.1"/>
</dbReference>
<dbReference type="InterPro" id="IPR038694">
    <property type="entry name" value="DUF427_sf"/>
</dbReference>
<accession>A0AAD4KGK4</accession>
<evidence type="ECO:0000313" key="3">
    <source>
        <dbReference type="Proteomes" id="UP001201262"/>
    </source>
</evidence>
<keyword evidence="3" id="KW-1185">Reference proteome</keyword>
<feature type="domain" description="DUF427" evidence="1">
    <location>
        <begin position="134"/>
        <end position="228"/>
    </location>
</feature>
<dbReference type="GeneID" id="70252579"/>
<evidence type="ECO:0000313" key="2">
    <source>
        <dbReference type="EMBL" id="KAH8691634.1"/>
    </source>
</evidence>
<evidence type="ECO:0000259" key="1">
    <source>
        <dbReference type="Pfam" id="PF04248"/>
    </source>
</evidence>
<dbReference type="PANTHER" id="PTHR34310:SF9">
    <property type="entry name" value="BLR5716 PROTEIN"/>
    <property type="match status" value="1"/>
</dbReference>
<dbReference type="AlphaFoldDB" id="A0AAD4KGK4"/>
<proteinExistence type="predicted"/>
<sequence length="247" mass="28342">MPPPFPAAGYSEDIIRRVRVVFNGKYVADAKKPKLVWERPYYPIYYFSQSDVVKDKYLANETKTDQPGVLLYDLVVGDRTSPSAVTVFTSGDFEGYAKIGIDKADAWFEEDERVYSHPKDPYKRIQILQSSKHVRVEIDGVEVANTTHPKLLYETGLPIRKYIPHTDVRLDLLKPDEKLKTSCPYKGDADYYVVELPNGQEKTGLAWWYKNPTAESVEIKGYIAFYDEKVDIWVDGVKEEKPVSPFT</sequence>
<dbReference type="PANTHER" id="PTHR34310">
    <property type="entry name" value="DUF427 DOMAIN PROTEIN (AFU_ORTHOLOGUE AFUA_3G02220)"/>
    <property type="match status" value="1"/>
</dbReference>
<dbReference type="EMBL" id="JAJTJA010000012">
    <property type="protein sequence ID" value="KAH8691634.1"/>
    <property type="molecule type" value="Genomic_DNA"/>
</dbReference>
<protein>
    <recommendedName>
        <fullName evidence="1">DUF427 domain-containing protein</fullName>
    </recommendedName>
</protein>
<dbReference type="Pfam" id="PF04248">
    <property type="entry name" value="NTP_transf_9"/>
    <property type="match status" value="2"/>
</dbReference>
<reference evidence="2" key="1">
    <citation type="submission" date="2021-12" db="EMBL/GenBank/DDBJ databases">
        <title>Convergent genome expansion in fungi linked to evolution of root-endophyte symbiosis.</title>
        <authorList>
            <consortium name="DOE Joint Genome Institute"/>
            <person name="Ke Y.-H."/>
            <person name="Bonito G."/>
            <person name="Liao H.-L."/>
            <person name="Looney B."/>
            <person name="Rojas-Flechas A."/>
            <person name="Nash J."/>
            <person name="Hameed K."/>
            <person name="Schadt C."/>
            <person name="Martin F."/>
            <person name="Crous P.W."/>
            <person name="Miettinen O."/>
            <person name="Magnuson J.K."/>
            <person name="Labbe J."/>
            <person name="Jacobson D."/>
            <person name="Doktycz M.J."/>
            <person name="Veneault-Fourrey C."/>
            <person name="Kuo A."/>
            <person name="Mondo S."/>
            <person name="Calhoun S."/>
            <person name="Riley R."/>
            <person name="Ohm R."/>
            <person name="LaButti K."/>
            <person name="Andreopoulos B."/>
            <person name="Pangilinan J."/>
            <person name="Nolan M."/>
            <person name="Tritt A."/>
            <person name="Clum A."/>
            <person name="Lipzen A."/>
            <person name="Daum C."/>
            <person name="Barry K."/>
            <person name="Grigoriev I.V."/>
            <person name="Vilgalys R."/>
        </authorList>
    </citation>
    <scope>NUCLEOTIDE SEQUENCE</scope>
    <source>
        <strain evidence="2">PMI_201</strain>
    </source>
</reference>
<dbReference type="InterPro" id="IPR007361">
    <property type="entry name" value="DUF427"/>
</dbReference>
<name>A0AAD4KGK4_9EURO</name>
<dbReference type="Gene3D" id="2.170.150.40">
    <property type="entry name" value="Domain of unknown function (DUF427)"/>
    <property type="match status" value="2"/>
</dbReference>
<feature type="domain" description="DUF427" evidence="1">
    <location>
        <begin position="18"/>
        <end position="88"/>
    </location>
</feature>
<dbReference type="Proteomes" id="UP001201262">
    <property type="component" value="Unassembled WGS sequence"/>
</dbReference>
<comment type="caution">
    <text evidence="2">The sequence shown here is derived from an EMBL/GenBank/DDBJ whole genome shotgun (WGS) entry which is preliminary data.</text>
</comment>
<organism evidence="2 3">
    <name type="scientific">Talaromyces proteolyticus</name>
    <dbReference type="NCBI Taxonomy" id="1131652"/>
    <lineage>
        <taxon>Eukaryota</taxon>
        <taxon>Fungi</taxon>
        <taxon>Dikarya</taxon>
        <taxon>Ascomycota</taxon>
        <taxon>Pezizomycotina</taxon>
        <taxon>Eurotiomycetes</taxon>
        <taxon>Eurotiomycetidae</taxon>
        <taxon>Eurotiales</taxon>
        <taxon>Trichocomaceae</taxon>
        <taxon>Talaromyces</taxon>
        <taxon>Talaromyces sect. Bacilispori</taxon>
    </lineage>
</organism>